<evidence type="ECO:0000256" key="3">
    <source>
        <dbReference type="SAM" id="MobiDB-lite"/>
    </source>
</evidence>
<dbReference type="PANTHER" id="PTHR46696">
    <property type="entry name" value="P450, PUTATIVE (EUROFUNG)-RELATED"/>
    <property type="match status" value="1"/>
</dbReference>
<feature type="region of interest" description="Disordered" evidence="3">
    <location>
        <begin position="1"/>
        <end position="37"/>
    </location>
</feature>
<evidence type="ECO:0000256" key="1">
    <source>
        <dbReference type="ARBA" id="ARBA00010617"/>
    </source>
</evidence>
<dbReference type="Proteomes" id="UP000627838">
    <property type="component" value="Unassembled WGS sequence"/>
</dbReference>
<evidence type="ECO:0000313" key="5">
    <source>
        <dbReference type="Proteomes" id="UP000627838"/>
    </source>
</evidence>
<dbReference type="Pfam" id="PF00067">
    <property type="entry name" value="p450"/>
    <property type="match status" value="1"/>
</dbReference>
<dbReference type="RefSeq" id="WP_192757641.1">
    <property type="nucleotide sequence ID" value="NZ_JADBDZ010000001.1"/>
</dbReference>
<name>A0ABR9JJU3_9ACTN</name>
<sequence length="429" mass="46409">MSGPAGGDRGSAPADRPALPAEIAELADPANREDPYPFLDGLRARSPYAPFDGLVVVGRHAQSSALLRDPTMSARRDRAALSPTPRGPRTRNFLHLDPPEHTRYRRLVAGAFARRRVEGLGPRIREIAAGLLRDAAGSGTIEVVDDLAYPLPLRVICELLGVPFEDRRLLQDWSASLSAALDPPLGPAPPRLTTEAARARAGFVGYFRDLIEERRGAPRDDLISHLVQVEEHGERLDDHDVLATCVLLLNAGHETTVNLIGNAVLALLRHPRQFDRLRADPALAAATVEEVLRYDAPVQMTTRVAREDGRVGGTRVRPGDTVLVLLGAANRDPDVYPDPGRFDIGRSPAAPHLSFSAGPHFCLGAGLARLEVSVALGLFAGRLVRPRLRPGGVAYKRNLNLRGPARLLVDLDDADLDDADARFHGVRSG</sequence>
<keyword evidence="2" id="KW-0503">Monooxygenase</keyword>
<dbReference type="InterPro" id="IPR001128">
    <property type="entry name" value="Cyt_P450"/>
</dbReference>
<keyword evidence="2" id="KW-0408">Iron</keyword>
<gene>
    <name evidence="4" type="ORF">H4W34_000489</name>
</gene>
<dbReference type="PANTHER" id="PTHR46696:SF1">
    <property type="entry name" value="CYTOCHROME P450 YJIB-RELATED"/>
    <property type="match status" value="1"/>
</dbReference>
<keyword evidence="2" id="KW-0479">Metal-binding</keyword>
<evidence type="ECO:0000256" key="2">
    <source>
        <dbReference type="RuleBase" id="RU000461"/>
    </source>
</evidence>
<keyword evidence="2" id="KW-0349">Heme</keyword>
<proteinExistence type="inferred from homology"/>
<dbReference type="Gene3D" id="1.10.630.10">
    <property type="entry name" value="Cytochrome P450"/>
    <property type="match status" value="1"/>
</dbReference>
<dbReference type="EMBL" id="JADBDZ010000001">
    <property type="protein sequence ID" value="MBE1530656.1"/>
    <property type="molecule type" value="Genomic_DNA"/>
</dbReference>
<keyword evidence="5" id="KW-1185">Reference proteome</keyword>
<dbReference type="InterPro" id="IPR017972">
    <property type="entry name" value="Cyt_P450_CS"/>
</dbReference>
<dbReference type="CDD" id="cd20625">
    <property type="entry name" value="CYP164-like"/>
    <property type="match status" value="1"/>
</dbReference>
<evidence type="ECO:0000313" key="4">
    <source>
        <dbReference type="EMBL" id="MBE1530656.1"/>
    </source>
</evidence>
<comment type="similarity">
    <text evidence="1 2">Belongs to the cytochrome P450 family.</text>
</comment>
<dbReference type="PRINTS" id="PR00359">
    <property type="entry name" value="BP450"/>
</dbReference>
<accession>A0ABR9JJU3</accession>
<dbReference type="PRINTS" id="PR00385">
    <property type="entry name" value="P450"/>
</dbReference>
<dbReference type="PROSITE" id="PS00086">
    <property type="entry name" value="CYTOCHROME_P450"/>
    <property type="match status" value="1"/>
</dbReference>
<dbReference type="InterPro" id="IPR002397">
    <property type="entry name" value="Cyt_P450_B"/>
</dbReference>
<keyword evidence="2" id="KW-0560">Oxidoreductase</keyword>
<dbReference type="SUPFAM" id="SSF48264">
    <property type="entry name" value="Cytochrome P450"/>
    <property type="match status" value="1"/>
</dbReference>
<comment type="caution">
    <text evidence="4">The sequence shown here is derived from an EMBL/GenBank/DDBJ whole genome shotgun (WGS) entry which is preliminary data.</text>
</comment>
<protein>
    <submittedName>
        <fullName evidence="4">Cytochrome P450</fullName>
    </submittedName>
</protein>
<feature type="region of interest" description="Disordered" evidence="3">
    <location>
        <begin position="71"/>
        <end position="96"/>
    </location>
</feature>
<organism evidence="4 5">
    <name type="scientific">Actinomadura algeriensis</name>
    <dbReference type="NCBI Taxonomy" id="1679523"/>
    <lineage>
        <taxon>Bacteria</taxon>
        <taxon>Bacillati</taxon>
        <taxon>Actinomycetota</taxon>
        <taxon>Actinomycetes</taxon>
        <taxon>Streptosporangiales</taxon>
        <taxon>Thermomonosporaceae</taxon>
        <taxon>Actinomadura</taxon>
    </lineage>
</organism>
<reference evidence="4 5" key="1">
    <citation type="submission" date="2020-10" db="EMBL/GenBank/DDBJ databases">
        <title>Sequencing the genomes of 1000 actinobacteria strains.</title>
        <authorList>
            <person name="Klenk H.-P."/>
        </authorList>
    </citation>
    <scope>NUCLEOTIDE SEQUENCE [LARGE SCALE GENOMIC DNA]</scope>
    <source>
        <strain evidence="4 5">DSM 46744</strain>
    </source>
</reference>
<dbReference type="InterPro" id="IPR036396">
    <property type="entry name" value="Cyt_P450_sf"/>
</dbReference>